<evidence type="ECO:0000256" key="8">
    <source>
        <dbReference type="ARBA" id="ARBA00023012"/>
    </source>
</evidence>
<evidence type="ECO:0000256" key="4">
    <source>
        <dbReference type="ARBA" id="ARBA00022679"/>
    </source>
</evidence>
<keyword evidence="9" id="KW-0472">Membrane</keyword>
<evidence type="ECO:0000256" key="1">
    <source>
        <dbReference type="ARBA" id="ARBA00000085"/>
    </source>
</evidence>
<dbReference type="Gene3D" id="3.30.565.10">
    <property type="entry name" value="Histidine kinase-like ATPase, C-terminal domain"/>
    <property type="match status" value="1"/>
</dbReference>
<reference evidence="11 12" key="1">
    <citation type="submission" date="2024-04" db="EMBL/GenBank/DDBJ databases">
        <title>Polymorphospora sp. isolated from Baiyangdian Lake in Xiong'an New Area.</title>
        <authorList>
            <person name="Zhang X."/>
            <person name="Liu J."/>
        </authorList>
    </citation>
    <scope>NUCLEOTIDE SEQUENCE [LARGE SCALE GENOMIC DNA]</scope>
    <source>
        <strain evidence="11 12">2-325</strain>
    </source>
</reference>
<keyword evidence="8" id="KW-0902">Two-component regulatory system</keyword>
<feature type="transmembrane region" description="Helical" evidence="9">
    <location>
        <begin position="138"/>
        <end position="158"/>
    </location>
</feature>
<dbReference type="InterPro" id="IPR036890">
    <property type="entry name" value="HATPase_C_sf"/>
</dbReference>
<evidence type="ECO:0000256" key="2">
    <source>
        <dbReference type="ARBA" id="ARBA00012438"/>
    </source>
</evidence>
<name>A0ABV5CV80_9ACTN</name>
<dbReference type="Pfam" id="PF07730">
    <property type="entry name" value="HisKA_3"/>
    <property type="match status" value="1"/>
</dbReference>
<dbReference type="PANTHER" id="PTHR24421">
    <property type="entry name" value="NITRATE/NITRITE SENSOR PROTEIN NARX-RELATED"/>
    <property type="match status" value="1"/>
</dbReference>
<keyword evidence="4" id="KW-0808">Transferase</keyword>
<keyword evidence="9" id="KW-1133">Transmembrane helix</keyword>
<comment type="catalytic activity">
    <reaction evidence="1">
        <text>ATP + protein L-histidine = ADP + protein N-phospho-L-histidine.</text>
        <dbReference type="EC" id="2.7.13.3"/>
    </reaction>
</comment>
<evidence type="ECO:0000256" key="5">
    <source>
        <dbReference type="ARBA" id="ARBA00022741"/>
    </source>
</evidence>
<dbReference type="InterPro" id="IPR050482">
    <property type="entry name" value="Sensor_HK_TwoCompSys"/>
</dbReference>
<feature type="transmembrane region" description="Helical" evidence="9">
    <location>
        <begin position="16"/>
        <end position="35"/>
    </location>
</feature>
<keyword evidence="7" id="KW-0067">ATP-binding</keyword>
<feature type="transmembrane region" description="Helical" evidence="9">
    <location>
        <begin position="72"/>
        <end position="97"/>
    </location>
</feature>
<feature type="transmembrane region" description="Helical" evidence="9">
    <location>
        <begin position="109"/>
        <end position="132"/>
    </location>
</feature>
<gene>
    <name evidence="11" type="ORF">AAFH96_16445</name>
</gene>
<feature type="domain" description="Signal transduction histidine kinase subgroup 3 dimerisation and phosphoacceptor" evidence="10">
    <location>
        <begin position="190"/>
        <end position="255"/>
    </location>
</feature>
<sequence length="399" mass="41666">MTGLLGAGRGTLGRDLALAGLYLVGGLLIVATGAYREISPAPAEIRFLFSVTLAVTCAGVALRRVAPRAGLAVGTAGTVADVLLGVSLATILVYTQVLYDAVVYGPPRLWRWLLWITSALAVGLAVAGLVVVGSWTGVAAGIPAVLAGTLPVLTGLTVRQYRDQATAERDRAEKAARLAELDRRQAITAERTRMARELHDVVANHLSAVAIHSTAVLSVPGLERPRVEQALQVIRENSVQGLAEMRRMIDLLREPAAAGPETPALSRTVEPGLAGVDRLIAQARGAGLDVRLETTGTVRPLPANVDLAAYRIVQESLTNALKHGAGRAAVTVGYDPGLVRLVVSNPLPEVAGRGAALGAGAGLVGMRERAELLRGRFDAGRHGPTWLVRAELPTGGETA</sequence>
<proteinExistence type="predicted"/>
<evidence type="ECO:0000256" key="7">
    <source>
        <dbReference type="ARBA" id="ARBA00022840"/>
    </source>
</evidence>
<organism evidence="11 12">
    <name type="scientific">Polymorphospora lycopeni</name>
    <dbReference type="NCBI Taxonomy" id="3140240"/>
    <lineage>
        <taxon>Bacteria</taxon>
        <taxon>Bacillati</taxon>
        <taxon>Actinomycetota</taxon>
        <taxon>Actinomycetes</taxon>
        <taxon>Micromonosporales</taxon>
        <taxon>Micromonosporaceae</taxon>
        <taxon>Polymorphospora</taxon>
    </lineage>
</organism>
<dbReference type="CDD" id="cd16917">
    <property type="entry name" value="HATPase_UhpB-NarQ-NarX-like"/>
    <property type="match status" value="1"/>
</dbReference>
<dbReference type="SUPFAM" id="SSF55874">
    <property type="entry name" value="ATPase domain of HSP90 chaperone/DNA topoisomerase II/histidine kinase"/>
    <property type="match status" value="1"/>
</dbReference>
<evidence type="ECO:0000313" key="12">
    <source>
        <dbReference type="Proteomes" id="UP001582793"/>
    </source>
</evidence>
<dbReference type="Gene3D" id="1.20.5.1930">
    <property type="match status" value="1"/>
</dbReference>
<feature type="transmembrane region" description="Helical" evidence="9">
    <location>
        <begin position="47"/>
        <end position="66"/>
    </location>
</feature>
<dbReference type="RefSeq" id="WP_375734756.1">
    <property type="nucleotide sequence ID" value="NZ_JBCGDC010000042.1"/>
</dbReference>
<evidence type="ECO:0000256" key="6">
    <source>
        <dbReference type="ARBA" id="ARBA00022777"/>
    </source>
</evidence>
<dbReference type="EC" id="2.7.13.3" evidence="2"/>
<evidence type="ECO:0000313" key="11">
    <source>
        <dbReference type="EMBL" id="MFB6394683.1"/>
    </source>
</evidence>
<evidence type="ECO:0000256" key="3">
    <source>
        <dbReference type="ARBA" id="ARBA00022553"/>
    </source>
</evidence>
<dbReference type="EMBL" id="JBCGDC010000042">
    <property type="protein sequence ID" value="MFB6394683.1"/>
    <property type="molecule type" value="Genomic_DNA"/>
</dbReference>
<keyword evidence="3" id="KW-0597">Phosphoprotein</keyword>
<keyword evidence="9" id="KW-0812">Transmembrane</keyword>
<evidence type="ECO:0000256" key="9">
    <source>
        <dbReference type="SAM" id="Phobius"/>
    </source>
</evidence>
<keyword evidence="12" id="KW-1185">Reference proteome</keyword>
<dbReference type="Proteomes" id="UP001582793">
    <property type="component" value="Unassembled WGS sequence"/>
</dbReference>
<keyword evidence="6 11" id="KW-0418">Kinase</keyword>
<protein>
    <recommendedName>
        <fullName evidence="2">histidine kinase</fullName>
        <ecNumber evidence="2">2.7.13.3</ecNumber>
    </recommendedName>
</protein>
<comment type="caution">
    <text evidence="11">The sequence shown here is derived from an EMBL/GenBank/DDBJ whole genome shotgun (WGS) entry which is preliminary data.</text>
</comment>
<evidence type="ECO:0000259" key="10">
    <source>
        <dbReference type="Pfam" id="PF07730"/>
    </source>
</evidence>
<keyword evidence="5" id="KW-0547">Nucleotide-binding</keyword>
<dbReference type="PANTHER" id="PTHR24421:SF10">
    <property type="entry name" value="NITRATE_NITRITE SENSOR PROTEIN NARQ"/>
    <property type="match status" value="1"/>
</dbReference>
<accession>A0ABV5CV80</accession>
<dbReference type="InterPro" id="IPR011712">
    <property type="entry name" value="Sig_transdc_His_kin_sub3_dim/P"/>
</dbReference>
<dbReference type="GO" id="GO:0016301">
    <property type="term" value="F:kinase activity"/>
    <property type="evidence" value="ECO:0007669"/>
    <property type="project" value="UniProtKB-KW"/>
</dbReference>